<gene>
    <name evidence="1" type="ORF">AYBTSS11_LOCUS13025</name>
</gene>
<dbReference type="Pfam" id="PF03140">
    <property type="entry name" value="DUF247"/>
    <property type="match status" value="1"/>
</dbReference>
<dbReference type="PANTHER" id="PTHR31170">
    <property type="entry name" value="BNAC04G53230D PROTEIN"/>
    <property type="match status" value="1"/>
</dbReference>
<accession>A0AA86S990</accession>
<protein>
    <submittedName>
        <fullName evidence="1">Uncharacterized protein</fullName>
    </submittedName>
</protein>
<organism evidence="1 2">
    <name type="scientific">Sphenostylis stenocarpa</name>
    <dbReference type="NCBI Taxonomy" id="92480"/>
    <lineage>
        <taxon>Eukaryota</taxon>
        <taxon>Viridiplantae</taxon>
        <taxon>Streptophyta</taxon>
        <taxon>Embryophyta</taxon>
        <taxon>Tracheophyta</taxon>
        <taxon>Spermatophyta</taxon>
        <taxon>Magnoliopsida</taxon>
        <taxon>eudicotyledons</taxon>
        <taxon>Gunneridae</taxon>
        <taxon>Pentapetalae</taxon>
        <taxon>rosids</taxon>
        <taxon>fabids</taxon>
        <taxon>Fabales</taxon>
        <taxon>Fabaceae</taxon>
        <taxon>Papilionoideae</taxon>
        <taxon>50 kb inversion clade</taxon>
        <taxon>NPAAA clade</taxon>
        <taxon>indigoferoid/millettioid clade</taxon>
        <taxon>Phaseoleae</taxon>
        <taxon>Sphenostylis</taxon>
    </lineage>
</organism>
<dbReference type="EMBL" id="OY731401">
    <property type="protein sequence ID" value="CAJ1948136.1"/>
    <property type="molecule type" value="Genomic_DNA"/>
</dbReference>
<dbReference type="Proteomes" id="UP001189624">
    <property type="component" value="Chromosome 4"/>
</dbReference>
<dbReference type="Gramene" id="rna-AYBTSS11_LOCUS13025">
    <property type="protein sequence ID" value="CAJ1948136.1"/>
    <property type="gene ID" value="gene-AYBTSS11_LOCUS13025"/>
</dbReference>
<dbReference type="InterPro" id="IPR004158">
    <property type="entry name" value="DUF247_pln"/>
</dbReference>
<evidence type="ECO:0000313" key="1">
    <source>
        <dbReference type="EMBL" id="CAJ1948136.1"/>
    </source>
</evidence>
<keyword evidence="2" id="KW-1185">Reference proteome</keyword>
<sequence>MAHADASSSEPKFIDRVKHEIHIGVLEELREVRSNVQSGIRGHDVVGCCVHHGAFLEKLSLNHTVPSTRKSRSKPKWEKLYDEVVPPRYKKHASFVDLAIEYFAFYDRVCFEKGDEKRRIPQLKVDHNTECVFRNLIAFEQCHYPENPYICKYVSLIDSLIHTQLDVELLVEKEVIIHNDGCGL</sequence>
<evidence type="ECO:0000313" key="2">
    <source>
        <dbReference type="Proteomes" id="UP001189624"/>
    </source>
</evidence>
<name>A0AA86S990_9FABA</name>
<dbReference type="PANTHER" id="PTHR31170:SF9">
    <property type="entry name" value="PROTEIN, PUTATIVE (DUF247)-RELATED"/>
    <property type="match status" value="1"/>
</dbReference>
<proteinExistence type="predicted"/>
<dbReference type="AlphaFoldDB" id="A0AA86S990"/>
<reference evidence="1" key="1">
    <citation type="submission" date="2023-10" db="EMBL/GenBank/DDBJ databases">
        <authorList>
            <person name="Domelevo Entfellner J.-B."/>
        </authorList>
    </citation>
    <scope>NUCLEOTIDE SEQUENCE</scope>
</reference>